<evidence type="ECO:0000259" key="2">
    <source>
        <dbReference type="Pfam" id="PF11160"/>
    </source>
</evidence>
<dbReference type="Proteomes" id="UP000197003">
    <property type="component" value="Chromosome"/>
</dbReference>
<evidence type="ECO:0000313" key="4">
    <source>
        <dbReference type="Proteomes" id="UP000197003"/>
    </source>
</evidence>
<feature type="region of interest" description="Disordered" evidence="1">
    <location>
        <begin position="65"/>
        <end position="84"/>
    </location>
</feature>
<gene>
    <name evidence="3" type="ORF">B9G79_08525</name>
</gene>
<protein>
    <recommendedName>
        <fullName evidence="2">Hypervirulence associated protein TUDOR domain-containing protein</fullName>
    </recommendedName>
</protein>
<dbReference type="EMBL" id="CP020946">
    <property type="protein sequence ID" value="ASD63615.1"/>
    <property type="molecule type" value="Genomic_DNA"/>
</dbReference>
<sequence>MKPFKVHDKVQWQWLGRAIVGTVEEVYLESVTRIIKGKSITRHGSPEKPAYLVKSEAGNEALKLHTELQPHKKSKSPFKIFSDE</sequence>
<evidence type="ECO:0000256" key="1">
    <source>
        <dbReference type="SAM" id="MobiDB-lite"/>
    </source>
</evidence>
<dbReference type="InterPro" id="IPR021331">
    <property type="entry name" value="Hva1_TUDOR"/>
</dbReference>
<feature type="domain" description="Hypervirulence associated protein TUDOR" evidence="2">
    <location>
        <begin position="8"/>
        <end position="68"/>
    </location>
</feature>
<proteinExistence type="predicted"/>
<evidence type="ECO:0000313" key="3">
    <source>
        <dbReference type="EMBL" id="ASD63615.1"/>
    </source>
</evidence>
<dbReference type="AlphaFoldDB" id="A0A1Z3N839"/>
<organism evidence="3 4">
    <name type="scientific">Bdellovibrio bacteriovorus</name>
    <dbReference type="NCBI Taxonomy" id="959"/>
    <lineage>
        <taxon>Bacteria</taxon>
        <taxon>Pseudomonadati</taxon>
        <taxon>Bdellovibrionota</taxon>
        <taxon>Bdellovibrionia</taxon>
        <taxon>Bdellovibrionales</taxon>
        <taxon>Pseudobdellovibrionaceae</taxon>
        <taxon>Bdellovibrio</taxon>
    </lineage>
</organism>
<accession>A0A1Z3N839</accession>
<name>A0A1Z3N839_BDEBC</name>
<dbReference type="Pfam" id="PF11160">
    <property type="entry name" value="Hva1_TUDOR"/>
    <property type="match status" value="1"/>
</dbReference>
<dbReference type="RefSeq" id="WP_088565144.1">
    <property type="nucleotide sequence ID" value="NZ_CP020946.1"/>
</dbReference>
<reference evidence="3 4" key="1">
    <citation type="submission" date="2017-04" db="EMBL/GenBank/DDBJ databases">
        <title>Whole genome sequence of Bdellovibrio bacteriovorus strain SSB218315.</title>
        <authorList>
            <person name="Oyedara O."/>
            <person name="Rodriguez-Perez M.A."/>
        </authorList>
    </citation>
    <scope>NUCLEOTIDE SEQUENCE [LARGE SCALE GENOMIC DNA]</scope>
    <source>
        <strain evidence="3 4">SSB218315</strain>
    </source>
</reference>
<dbReference type="OrthoDB" id="283968at2"/>